<keyword evidence="2" id="KW-1185">Reference proteome</keyword>
<sequence length="49" mass="5441">MSKRNILQTIARLFNPKNGTSMPIAVDQLPFAGISLKPIALKQSKDFIQ</sequence>
<dbReference type="RefSeq" id="WP_330106166.1">
    <property type="nucleotide sequence ID" value="NZ_JAZDQT010000001.1"/>
</dbReference>
<reference evidence="1 2" key="1">
    <citation type="submission" date="2024-01" db="EMBL/GenBank/DDBJ databases">
        <title>Pedobacter sp. nov., isolated from fresh soil.</title>
        <authorList>
            <person name="Le N.T.T."/>
        </authorList>
    </citation>
    <scope>NUCLEOTIDE SEQUENCE [LARGE SCALE GENOMIC DNA]</scope>
    <source>
        <strain evidence="1 2">KR3-3</strain>
    </source>
</reference>
<evidence type="ECO:0000313" key="2">
    <source>
        <dbReference type="Proteomes" id="UP001336835"/>
    </source>
</evidence>
<proteinExistence type="predicted"/>
<accession>A0ABU7I383</accession>
<comment type="caution">
    <text evidence="1">The sequence shown here is derived from an EMBL/GenBank/DDBJ whole genome shotgun (WGS) entry which is preliminary data.</text>
</comment>
<name>A0ABU7I383_9SPHI</name>
<gene>
    <name evidence="1" type="ORF">VRU48_01520</name>
</gene>
<protein>
    <submittedName>
        <fullName evidence="1">Uncharacterized protein</fullName>
    </submittedName>
</protein>
<evidence type="ECO:0000313" key="1">
    <source>
        <dbReference type="EMBL" id="MEE1943766.1"/>
    </source>
</evidence>
<dbReference type="Proteomes" id="UP001336835">
    <property type="component" value="Unassembled WGS sequence"/>
</dbReference>
<dbReference type="EMBL" id="JAZDQT010000001">
    <property type="protein sequence ID" value="MEE1943766.1"/>
    <property type="molecule type" value="Genomic_DNA"/>
</dbReference>
<organism evidence="1 2">
    <name type="scientific">Pedobacter albus</name>
    <dbReference type="NCBI Taxonomy" id="3113905"/>
    <lineage>
        <taxon>Bacteria</taxon>
        <taxon>Pseudomonadati</taxon>
        <taxon>Bacteroidota</taxon>
        <taxon>Sphingobacteriia</taxon>
        <taxon>Sphingobacteriales</taxon>
        <taxon>Sphingobacteriaceae</taxon>
        <taxon>Pedobacter</taxon>
    </lineage>
</organism>